<evidence type="ECO:0000313" key="3">
    <source>
        <dbReference type="EMBL" id="TGO25678.1"/>
    </source>
</evidence>
<sequence>MTGAEAFKEVGFEPKKIVFEELETTKELNSVQKAGKKTRKKGYAEQTTLDAEDLRGARYIHDPDMDYYEVLSLDSSASIEDINKAYSELGWTHNPKSDEGKMKRHGKEPTIPQDMKQKWNKIQRAFIILSDHDRKWSYDNDREMRLKGFERKDQTPDVSTAQVQFAAFREEVVRSIGVPHPDDPPEPYNEDFFKIDTKGIVVEEKHINYDKNYYHDLGANDTKKSSSWKGVISKDHFGSLLRNTGHEYIRNLRQAKNQKAMDKVRFEWNQKLISYMILKEEKLHKKYNEHNYSHKLYEYLQKEHDFKELERVHNSQVLVSEEMERCGKSVSSQPATTGNSFRRLSAETSAAFMGGVLDDGASASDMITRVEQDAETDYSVAIISTEKVDRVQVNPATITDRIPKLISQAFSISKVPLQNKFTNQNAQLSTGSLKSSTLQRKLLQAREIQAQRVVQEKKAQLKLSVQVTGRSAKFSKEARTQHPAVQDQVPKILRDQQAFVQKQLNAQQAAAQSAALHRAEIQRSLGLARAHPTGPQIPLVMAPRLMTSSFAHSLNSTSLSKSCPQLGLRMIPPPMINKVAKITGSTLQLSKGSEQGPAKKKRRVGNKDSDRKKEIRNLGKGDGSGSGGEVALQDKGRVKEDRGEKSSLKEDRETLEDEREGEIDGRQSGKKGIRRDSGGKKRKREHRKDS</sequence>
<dbReference type="EMBL" id="PQXI01000075">
    <property type="protein sequence ID" value="TGO25678.1"/>
    <property type="molecule type" value="Genomic_DNA"/>
</dbReference>
<feature type="compositionally biased region" description="Basic residues" evidence="1">
    <location>
        <begin position="680"/>
        <end position="690"/>
    </location>
</feature>
<dbReference type="InterPro" id="IPR001623">
    <property type="entry name" value="DnaJ_domain"/>
</dbReference>
<organism evidence="3 4">
    <name type="scientific">Botrytis paeoniae</name>
    <dbReference type="NCBI Taxonomy" id="278948"/>
    <lineage>
        <taxon>Eukaryota</taxon>
        <taxon>Fungi</taxon>
        <taxon>Dikarya</taxon>
        <taxon>Ascomycota</taxon>
        <taxon>Pezizomycotina</taxon>
        <taxon>Leotiomycetes</taxon>
        <taxon>Helotiales</taxon>
        <taxon>Sclerotiniaceae</taxon>
        <taxon>Botrytis</taxon>
    </lineage>
</organism>
<dbReference type="PROSITE" id="PS50076">
    <property type="entry name" value="DNAJ_2"/>
    <property type="match status" value="1"/>
</dbReference>
<evidence type="ECO:0000259" key="2">
    <source>
        <dbReference type="PROSITE" id="PS50076"/>
    </source>
</evidence>
<feature type="compositionally biased region" description="Basic and acidic residues" evidence="1">
    <location>
        <begin position="605"/>
        <end position="619"/>
    </location>
</feature>
<dbReference type="InterPro" id="IPR036869">
    <property type="entry name" value="J_dom_sf"/>
</dbReference>
<dbReference type="Pfam" id="PF00226">
    <property type="entry name" value="DnaJ"/>
    <property type="match status" value="1"/>
</dbReference>
<feature type="domain" description="J" evidence="2">
    <location>
        <begin position="66"/>
        <end position="142"/>
    </location>
</feature>
<dbReference type="Proteomes" id="UP000297910">
    <property type="component" value="Unassembled WGS sequence"/>
</dbReference>
<dbReference type="Gene3D" id="1.10.287.110">
    <property type="entry name" value="DnaJ domain"/>
    <property type="match status" value="1"/>
</dbReference>
<reference evidence="3 4" key="1">
    <citation type="submission" date="2017-12" db="EMBL/GenBank/DDBJ databases">
        <title>Comparative genomics of Botrytis spp.</title>
        <authorList>
            <person name="Valero-Jimenez C.A."/>
            <person name="Tapia P."/>
            <person name="Veloso J."/>
            <person name="Silva-Moreno E."/>
            <person name="Staats M."/>
            <person name="Valdes J.H."/>
            <person name="Van Kan J.A.L."/>
        </authorList>
    </citation>
    <scope>NUCLEOTIDE SEQUENCE [LARGE SCALE GENOMIC DNA]</scope>
    <source>
        <strain evidence="3 4">Bp0003</strain>
    </source>
</reference>
<proteinExistence type="predicted"/>
<comment type="caution">
    <text evidence="3">The sequence shown here is derived from an EMBL/GenBank/DDBJ whole genome shotgun (WGS) entry which is preliminary data.</text>
</comment>
<keyword evidence="4" id="KW-1185">Reference proteome</keyword>
<protein>
    <recommendedName>
        <fullName evidence="2">J domain-containing protein</fullName>
    </recommendedName>
</protein>
<dbReference type="AlphaFoldDB" id="A0A4Z1FPY1"/>
<evidence type="ECO:0000256" key="1">
    <source>
        <dbReference type="SAM" id="MobiDB-lite"/>
    </source>
</evidence>
<accession>A0A4Z1FPY1</accession>
<dbReference type="PRINTS" id="PR00625">
    <property type="entry name" value="JDOMAIN"/>
</dbReference>
<name>A0A4Z1FPY1_9HELO</name>
<evidence type="ECO:0000313" key="4">
    <source>
        <dbReference type="Proteomes" id="UP000297910"/>
    </source>
</evidence>
<dbReference type="CDD" id="cd06257">
    <property type="entry name" value="DnaJ"/>
    <property type="match status" value="1"/>
</dbReference>
<feature type="compositionally biased region" description="Basic and acidic residues" evidence="1">
    <location>
        <begin position="632"/>
        <end position="652"/>
    </location>
</feature>
<feature type="region of interest" description="Disordered" evidence="1">
    <location>
        <begin position="587"/>
        <end position="690"/>
    </location>
</feature>
<gene>
    <name evidence="3" type="ORF">BPAE_0075g00330</name>
</gene>
<dbReference type="SUPFAM" id="SSF46565">
    <property type="entry name" value="Chaperone J-domain"/>
    <property type="match status" value="1"/>
</dbReference>